<organism evidence="1 2">
    <name type="scientific">Halopenitus malekzadehii</name>
    <dbReference type="NCBI Taxonomy" id="1267564"/>
    <lineage>
        <taxon>Archaea</taxon>
        <taxon>Methanobacteriati</taxon>
        <taxon>Methanobacteriota</taxon>
        <taxon>Stenosarchaea group</taxon>
        <taxon>Halobacteria</taxon>
        <taxon>Halobacteriales</taxon>
        <taxon>Haloferacaceae</taxon>
        <taxon>Halopenitus</taxon>
    </lineage>
</organism>
<reference evidence="1 2" key="1">
    <citation type="submission" date="2016-10" db="EMBL/GenBank/DDBJ databases">
        <authorList>
            <person name="de Groot N.N."/>
        </authorList>
    </citation>
    <scope>NUCLEOTIDE SEQUENCE [LARGE SCALE GENOMIC DNA]</scope>
    <source>
        <strain evidence="1 2">IBRC-M10418</strain>
    </source>
</reference>
<dbReference type="AlphaFoldDB" id="A0A1H6JEF1"/>
<dbReference type="OrthoDB" id="292922at2157"/>
<dbReference type="Proteomes" id="UP000199215">
    <property type="component" value="Unassembled WGS sequence"/>
</dbReference>
<dbReference type="EMBL" id="FNWU01000012">
    <property type="protein sequence ID" value="SEH60658.1"/>
    <property type="molecule type" value="Genomic_DNA"/>
</dbReference>
<protein>
    <submittedName>
        <fullName evidence="1">Uncharacterized protein</fullName>
    </submittedName>
</protein>
<evidence type="ECO:0000313" key="2">
    <source>
        <dbReference type="Proteomes" id="UP000199215"/>
    </source>
</evidence>
<proteinExistence type="predicted"/>
<dbReference type="RefSeq" id="WP_143040882.1">
    <property type="nucleotide sequence ID" value="NZ_FNWU01000012.1"/>
</dbReference>
<keyword evidence="2" id="KW-1185">Reference proteome</keyword>
<gene>
    <name evidence="1" type="ORF">SAMN05192561_11225</name>
</gene>
<accession>A0A1H6JEF1</accession>
<evidence type="ECO:0000313" key="1">
    <source>
        <dbReference type="EMBL" id="SEH60658.1"/>
    </source>
</evidence>
<sequence>MRDTVMVDWQVPADEWESFREYVEKKFDGLEGYLGREAEAAMREYADADGYGDVEDRVDRLVNAAGRTPDPFKEKNSSRLHQQSTTRVTVRVDEWVKDEFRKAANESEDTFGVAFARAIQVRRDGGRAGRLERKLDRVIDDAEGMLTFIDEDTEEGGLSKVDRNTIVICQRLAPSTDDQFTDDELNAEIHEIAGRGRRASGPTLERYRDLVIERLGYEPHPGVEANPSKDQTVWVPEHVADEIAPDGVPVEVRRPVDQLEREQRVRRIRLVLGRRAGNRSSGKVSVRAAEIQADVLEDAVTRSTTLSLMEEAALSIPGIEISRSRTNASLRVDLQQLGEGEPELFEEIIAYRDADADSLLDETTETTVADYGATQGPGADLETLSAAGEDAAADGGGPPRER</sequence>
<name>A0A1H6JEF1_9EURY</name>